<dbReference type="KEGG" id="kpie:N5580_19215"/>
<dbReference type="Proteomes" id="UP001211544">
    <property type="component" value="Plasmid pGABEKP28_1"/>
</dbReference>
<evidence type="ECO:0000313" key="1">
    <source>
        <dbReference type="EMBL" id="WBG93208.1"/>
    </source>
</evidence>
<keyword evidence="1" id="KW-0614">Plasmid</keyword>
<reference evidence="1 2" key="1">
    <citation type="journal article" date="2022" name="J Glob Antimicrob Resist">
        <title>First complete genome of a multidrug resistant strain of the novel human pathogen Kalamiella piersonii (GABEKP28) identified in human saliva.</title>
        <authorList>
            <person name="McDonagh F."/>
            <person name="Singh N.K."/>
            <person name="Venkateswaran K."/>
            <person name="Lonappan A.M."/>
            <person name="Hallahan B."/>
            <person name="Tuohy A."/>
            <person name="Burke L."/>
            <person name="Kovarova A."/>
            <person name="Miliotis G."/>
        </authorList>
    </citation>
    <scope>NUCLEOTIDE SEQUENCE [LARGE SCALE GENOMIC DNA]</scope>
    <source>
        <strain evidence="1 2">GABEKP28</strain>
    </source>
</reference>
<keyword evidence="2" id="KW-1185">Reference proteome</keyword>
<gene>
    <name evidence="1" type="ORF">N5580_19215</name>
</gene>
<dbReference type="EMBL" id="CP104759">
    <property type="protein sequence ID" value="WBG93208.1"/>
    <property type="molecule type" value="Genomic_DNA"/>
</dbReference>
<dbReference type="RefSeq" id="WP_269950584.1">
    <property type="nucleotide sequence ID" value="NZ_CP104759.1"/>
</dbReference>
<dbReference type="AlphaFoldDB" id="A0AAJ5QP95"/>
<geneLocation type="plasmid" evidence="1 2">
    <name>pGABEKP28_1</name>
</geneLocation>
<organism evidence="1 2">
    <name type="scientific">Pantoea piersonii</name>
    <dbReference type="NCBI Taxonomy" id="2364647"/>
    <lineage>
        <taxon>Bacteria</taxon>
        <taxon>Pseudomonadati</taxon>
        <taxon>Pseudomonadota</taxon>
        <taxon>Gammaproteobacteria</taxon>
        <taxon>Enterobacterales</taxon>
        <taxon>Erwiniaceae</taxon>
        <taxon>Pantoea</taxon>
    </lineage>
</organism>
<accession>A0AAJ5QP95</accession>
<name>A0AAJ5QP95_9GAMM</name>
<protein>
    <submittedName>
        <fullName evidence="1">Uncharacterized protein</fullName>
    </submittedName>
</protein>
<sequence>MFTDAVCNRERRLWLTPASVSAQSPVAGSAAERRQIAKGGGNANPQCMLFTLIIRASLCEQGVMDASDVNDLLTDFENQTIHNMENMFKENIYIRRVGVYHTGSGIEGLNKLALLHDKKDADNGHQDNTCSRPQPVTAEKAELFFC</sequence>
<proteinExistence type="predicted"/>
<evidence type="ECO:0000313" key="2">
    <source>
        <dbReference type="Proteomes" id="UP001211544"/>
    </source>
</evidence>